<evidence type="ECO:0000313" key="2">
    <source>
        <dbReference type="Proteomes" id="UP000198894"/>
    </source>
</evidence>
<dbReference type="EMBL" id="FNEE01000002">
    <property type="protein sequence ID" value="SDI70617.1"/>
    <property type="molecule type" value="Genomic_DNA"/>
</dbReference>
<sequence>MLAKSLGSCAVCGSSLPTHVRDCVVCGAAAGFPNVRAAEAQEERQALQQRVDNAFVSAHAGNYSAQLTDFGDAVTQRSTAVIARPLLPLQRLIDNSNLMLMTFYAEMDAGGRTAENNHWDRGREQIDSLVNPLYHRDLHFAALSLDGMGVKHYGDFHINLVSDYIAIRSSVFNENPFKFGQRHRIVVGTGCPPGYRATWMDRGKLAQAKLFPKLSNTSKPNEYPDVLVSDGSGSGDEDFIEVHVFGSISSGTIKRIVAYEPKGAEKHIWRALRRKIEAAGIEVEIR</sequence>
<accession>A0A1G8MRZ0</accession>
<proteinExistence type="predicted"/>
<organism evidence="1 2">
    <name type="scientific">Mesorhizobium muleiense</name>
    <dbReference type="NCBI Taxonomy" id="1004279"/>
    <lineage>
        <taxon>Bacteria</taxon>
        <taxon>Pseudomonadati</taxon>
        <taxon>Pseudomonadota</taxon>
        <taxon>Alphaproteobacteria</taxon>
        <taxon>Hyphomicrobiales</taxon>
        <taxon>Phyllobacteriaceae</taxon>
        <taxon>Mesorhizobium</taxon>
    </lineage>
</organism>
<evidence type="ECO:0000313" key="1">
    <source>
        <dbReference type="EMBL" id="SDI70617.1"/>
    </source>
</evidence>
<dbReference type="AlphaFoldDB" id="A0A1G8MRZ0"/>
<name>A0A1G8MRZ0_9HYPH</name>
<keyword evidence="2" id="KW-1185">Reference proteome</keyword>
<reference evidence="2" key="1">
    <citation type="submission" date="2016-10" db="EMBL/GenBank/DDBJ databases">
        <authorList>
            <person name="Varghese N."/>
            <person name="Submissions S."/>
        </authorList>
    </citation>
    <scope>NUCLEOTIDE SEQUENCE [LARGE SCALE GENOMIC DNA]</scope>
    <source>
        <strain evidence="2">CGMCC 1.11022</strain>
    </source>
</reference>
<protein>
    <submittedName>
        <fullName evidence="1">Uncharacterized protein</fullName>
    </submittedName>
</protein>
<gene>
    <name evidence="1" type="ORF">SAMN05428953_102651</name>
</gene>
<dbReference type="Proteomes" id="UP000198894">
    <property type="component" value="Unassembled WGS sequence"/>
</dbReference>
<dbReference type="RefSeq" id="WP_139172545.1">
    <property type="nucleotide sequence ID" value="NZ_FNEE01000002.1"/>
</dbReference>